<name>A0A285V670_9ACTN</name>
<accession>A0A285V670</accession>
<gene>
    <name evidence="2" type="ORF">SAMN05660748_2343</name>
</gene>
<protein>
    <submittedName>
        <fullName evidence="2">Uncharacterized protein</fullName>
    </submittedName>
</protein>
<evidence type="ECO:0000313" key="3">
    <source>
        <dbReference type="Proteomes" id="UP000219435"/>
    </source>
</evidence>
<feature type="compositionally biased region" description="Polar residues" evidence="1">
    <location>
        <begin position="1"/>
        <end position="12"/>
    </location>
</feature>
<dbReference type="AlphaFoldDB" id="A0A285V670"/>
<reference evidence="3" key="1">
    <citation type="submission" date="2017-08" db="EMBL/GenBank/DDBJ databases">
        <authorList>
            <person name="Varghese N."/>
            <person name="Submissions S."/>
        </authorList>
    </citation>
    <scope>NUCLEOTIDE SEQUENCE [LARGE SCALE GENOMIC DNA]</scope>
    <source>
        <strain evidence="3">DSM 4725</strain>
    </source>
</reference>
<feature type="region of interest" description="Disordered" evidence="1">
    <location>
        <begin position="1"/>
        <end position="29"/>
    </location>
</feature>
<evidence type="ECO:0000313" key="2">
    <source>
        <dbReference type="EMBL" id="SOC49615.1"/>
    </source>
</evidence>
<dbReference type="EMBL" id="OBQI01000003">
    <property type="protein sequence ID" value="SOC49615.1"/>
    <property type="molecule type" value="Genomic_DNA"/>
</dbReference>
<dbReference type="Proteomes" id="UP000219435">
    <property type="component" value="Unassembled WGS sequence"/>
</dbReference>
<sequence length="29" mass="3056">MSTTLDASSGGSVPSDGRHARVRIVPESW</sequence>
<keyword evidence="3" id="KW-1185">Reference proteome</keyword>
<organism evidence="2 3">
    <name type="scientific">Blastococcus aggregatus</name>
    <dbReference type="NCBI Taxonomy" id="38502"/>
    <lineage>
        <taxon>Bacteria</taxon>
        <taxon>Bacillati</taxon>
        <taxon>Actinomycetota</taxon>
        <taxon>Actinomycetes</taxon>
        <taxon>Geodermatophilales</taxon>
        <taxon>Geodermatophilaceae</taxon>
        <taxon>Blastococcus</taxon>
    </lineage>
</organism>
<proteinExistence type="predicted"/>
<evidence type="ECO:0000256" key="1">
    <source>
        <dbReference type="SAM" id="MobiDB-lite"/>
    </source>
</evidence>